<proteinExistence type="predicted"/>
<dbReference type="AlphaFoldDB" id="A0A0C2YKI5"/>
<dbReference type="EMBL" id="KN822537">
    <property type="protein sequence ID" value="KIM50278.1"/>
    <property type="molecule type" value="Genomic_DNA"/>
</dbReference>
<accession>A0A0C2YKI5</accession>
<evidence type="ECO:0000256" key="1">
    <source>
        <dbReference type="SAM" id="MobiDB-lite"/>
    </source>
</evidence>
<protein>
    <submittedName>
        <fullName evidence="2">Uncharacterized protein</fullName>
    </submittedName>
</protein>
<evidence type="ECO:0000313" key="3">
    <source>
        <dbReference type="Proteomes" id="UP000053989"/>
    </source>
</evidence>
<keyword evidence="3" id="KW-1185">Reference proteome</keyword>
<feature type="region of interest" description="Disordered" evidence="1">
    <location>
        <begin position="1"/>
        <end position="31"/>
    </location>
</feature>
<reference evidence="3" key="2">
    <citation type="submission" date="2015-01" db="EMBL/GenBank/DDBJ databases">
        <title>Evolutionary Origins and Diversification of the Mycorrhizal Mutualists.</title>
        <authorList>
            <consortium name="DOE Joint Genome Institute"/>
            <consortium name="Mycorrhizal Genomics Consortium"/>
            <person name="Kohler A."/>
            <person name="Kuo A."/>
            <person name="Nagy L.G."/>
            <person name="Floudas D."/>
            <person name="Copeland A."/>
            <person name="Barry K.W."/>
            <person name="Cichocki N."/>
            <person name="Veneault-Fourrey C."/>
            <person name="LaButti K."/>
            <person name="Lindquist E.A."/>
            <person name="Lipzen A."/>
            <person name="Lundell T."/>
            <person name="Morin E."/>
            <person name="Murat C."/>
            <person name="Riley R."/>
            <person name="Ohm R."/>
            <person name="Sun H."/>
            <person name="Tunlid A."/>
            <person name="Henrissat B."/>
            <person name="Grigoriev I.V."/>
            <person name="Hibbett D.S."/>
            <person name="Martin F."/>
        </authorList>
    </citation>
    <scope>NUCLEOTIDE SEQUENCE [LARGE SCALE GENOMIC DNA]</scope>
    <source>
        <strain evidence="3">Foug A</strain>
    </source>
</reference>
<reference evidence="2 3" key="1">
    <citation type="submission" date="2014-04" db="EMBL/GenBank/DDBJ databases">
        <authorList>
            <consortium name="DOE Joint Genome Institute"/>
            <person name="Kuo A."/>
            <person name="Kohler A."/>
            <person name="Nagy L.G."/>
            <person name="Floudas D."/>
            <person name="Copeland A."/>
            <person name="Barry K.W."/>
            <person name="Cichocki N."/>
            <person name="Veneault-Fourrey C."/>
            <person name="LaButti K."/>
            <person name="Lindquist E.A."/>
            <person name="Lipzen A."/>
            <person name="Lundell T."/>
            <person name="Morin E."/>
            <person name="Murat C."/>
            <person name="Sun H."/>
            <person name="Tunlid A."/>
            <person name="Henrissat B."/>
            <person name="Grigoriev I.V."/>
            <person name="Hibbett D.S."/>
            <person name="Martin F."/>
            <person name="Nordberg H.P."/>
            <person name="Cantor M.N."/>
            <person name="Hua S.X."/>
        </authorList>
    </citation>
    <scope>NUCLEOTIDE SEQUENCE [LARGE SCALE GENOMIC DNA]</scope>
    <source>
        <strain evidence="2 3">Foug A</strain>
    </source>
</reference>
<evidence type="ECO:0000313" key="2">
    <source>
        <dbReference type="EMBL" id="KIM50278.1"/>
    </source>
</evidence>
<name>A0A0C2YKI5_9AGAM</name>
<gene>
    <name evidence="2" type="ORF">SCLCIDRAFT_1225446</name>
</gene>
<dbReference type="Proteomes" id="UP000053989">
    <property type="component" value="Unassembled WGS sequence"/>
</dbReference>
<sequence length="86" mass="9477">MSTPTLKTKSRTYKGQSSVRTRNHLHGHTAAGKCPDMSVWGHWTQALIRAHQIRGCKSQSNAGGQNILPRTGSSSTATQICVEMRW</sequence>
<dbReference type="HOGENOM" id="CLU_2499204_0_0_1"/>
<feature type="compositionally biased region" description="Polar residues" evidence="1">
    <location>
        <begin position="1"/>
        <end position="20"/>
    </location>
</feature>
<organism evidence="2 3">
    <name type="scientific">Scleroderma citrinum Foug A</name>
    <dbReference type="NCBI Taxonomy" id="1036808"/>
    <lineage>
        <taxon>Eukaryota</taxon>
        <taxon>Fungi</taxon>
        <taxon>Dikarya</taxon>
        <taxon>Basidiomycota</taxon>
        <taxon>Agaricomycotina</taxon>
        <taxon>Agaricomycetes</taxon>
        <taxon>Agaricomycetidae</taxon>
        <taxon>Boletales</taxon>
        <taxon>Sclerodermatineae</taxon>
        <taxon>Sclerodermataceae</taxon>
        <taxon>Scleroderma</taxon>
    </lineage>
</organism>
<dbReference type="InParanoid" id="A0A0C2YKI5"/>